<dbReference type="Proteomes" id="UP000297737">
    <property type="component" value="Unassembled WGS sequence"/>
</dbReference>
<dbReference type="PANTHER" id="PTHR33490">
    <property type="entry name" value="BLR5614 PROTEIN-RELATED"/>
    <property type="match status" value="1"/>
</dbReference>
<dbReference type="Gene3D" id="2.60.40.2250">
    <property type="match status" value="1"/>
</dbReference>
<dbReference type="SMART" id="SM00460">
    <property type="entry name" value="TGc"/>
    <property type="match status" value="1"/>
</dbReference>
<name>A0A4Y9EPI6_9SPHN</name>
<proteinExistence type="predicted"/>
<sequence>MRVRVLTTLAYRFHEPTEIIAKFQVAHALGQTLVSEQLTLNPATRLIETTDPTDGSRTLRGKTAHELRIEYAAVVDIVPRIAIPANAPQTRWSDLPADALRYLLPSRYCPSDKFGRFVARAFPAPMSGGARVAAILDWIHRNIDYQFGVSTHETTAEETFVDRAGVCRDFAHLAITLCRAANIPARAVAVYAEGLVPQDFHAVIEVFVAGSWWLVDPTRLAPINGLVRIAAGRDAADIAFLTTNIGAELVWLSVDVATVVPAIAA</sequence>
<evidence type="ECO:0000313" key="2">
    <source>
        <dbReference type="EMBL" id="TFU05526.1"/>
    </source>
</evidence>
<organism evidence="2 3">
    <name type="scientific">Glacieibacterium arshaanense</name>
    <dbReference type="NCBI Taxonomy" id="2511025"/>
    <lineage>
        <taxon>Bacteria</taxon>
        <taxon>Pseudomonadati</taxon>
        <taxon>Pseudomonadota</taxon>
        <taxon>Alphaproteobacteria</taxon>
        <taxon>Sphingomonadales</taxon>
        <taxon>Sphingosinicellaceae</taxon>
        <taxon>Glacieibacterium</taxon>
    </lineage>
</organism>
<feature type="domain" description="Transglutaminase-like" evidence="1">
    <location>
        <begin position="159"/>
        <end position="219"/>
    </location>
</feature>
<protein>
    <submittedName>
        <fullName evidence="2">Transglutaminase family protein</fullName>
    </submittedName>
</protein>
<dbReference type="SUPFAM" id="SSF54001">
    <property type="entry name" value="Cysteine proteinases"/>
    <property type="match status" value="1"/>
</dbReference>
<dbReference type="PANTHER" id="PTHR33490:SF12">
    <property type="entry name" value="BLL5557 PROTEIN"/>
    <property type="match status" value="1"/>
</dbReference>
<evidence type="ECO:0000259" key="1">
    <source>
        <dbReference type="SMART" id="SM00460"/>
    </source>
</evidence>
<reference evidence="2 3" key="1">
    <citation type="submission" date="2019-02" db="EMBL/GenBank/DDBJ databases">
        <title>Polymorphobacter sp. isolated from the lake at the Tibet of China.</title>
        <authorList>
            <person name="Li A."/>
        </authorList>
    </citation>
    <scope>NUCLEOTIDE SEQUENCE [LARGE SCALE GENOMIC DNA]</scope>
    <source>
        <strain evidence="2 3">DJ1R-1</strain>
    </source>
</reference>
<keyword evidence="3" id="KW-1185">Reference proteome</keyword>
<dbReference type="AlphaFoldDB" id="A0A4Y9EPI6"/>
<dbReference type="RefSeq" id="WP_135244250.1">
    <property type="nucleotide sequence ID" value="NZ_SIHO01000001.1"/>
</dbReference>
<dbReference type="Pfam" id="PF01841">
    <property type="entry name" value="Transglut_core"/>
    <property type="match status" value="1"/>
</dbReference>
<dbReference type="InterPro" id="IPR002931">
    <property type="entry name" value="Transglutaminase-like"/>
</dbReference>
<accession>A0A4Y9EPI6</accession>
<comment type="caution">
    <text evidence="2">The sequence shown here is derived from an EMBL/GenBank/DDBJ whole genome shotgun (WGS) entry which is preliminary data.</text>
</comment>
<dbReference type="EMBL" id="SIHO01000001">
    <property type="protein sequence ID" value="TFU05526.1"/>
    <property type="molecule type" value="Genomic_DNA"/>
</dbReference>
<evidence type="ECO:0000313" key="3">
    <source>
        <dbReference type="Proteomes" id="UP000297737"/>
    </source>
</evidence>
<gene>
    <name evidence="2" type="ORF">EUV02_00310</name>
</gene>
<dbReference type="InterPro" id="IPR038765">
    <property type="entry name" value="Papain-like_cys_pep_sf"/>
</dbReference>
<dbReference type="Gene3D" id="3.10.620.30">
    <property type="match status" value="1"/>
</dbReference>
<dbReference type="OrthoDB" id="5438043at2"/>